<dbReference type="RefSeq" id="XP_787534.1">
    <property type="nucleotide sequence ID" value="XM_782441.5"/>
</dbReference>
<dbReference type="PIRSF" id="PIRSF006278">
    <property type="entry name" value="ACCD_DCysDesulf"/>
    <property type="match status" value="1"/>
</dbReference>
<evidence type="ECO:0000313" key="7">
    <source>
        <dbReference type="EnsemblMetazoa" id="XP_787534"/>
    </source>
</evidence>
<sequence>MGHVLEPNNDYPLLPYDAPEWTSRLAVIPKYRVQLGSLGTPIQRWRLPGMPEDFQVHIKRDDMTGSVLSGNKVRKLEFLMADCLDQGCESIITCGGVFSNSCRAGAIAARQMGLDSHLFLWSESTDLPFTGNALLDRLVGCNFYLMPLDCPLETQVYPRMKLLQDHIQKTTNKKAYRLPFGGSNEVGVWGYIECFRELMGQGLLDRFTDIVIAAGSSGSVTGLAIANYLTGSKLKIHGFAACKDQMFFYDLGDKTLQSLGLQDADGAGVKAVDIMHIRDEVVGIGYAVNTSEELECIEQVAMNTGILVDPVYSGKATYHLLKLMNEKPGTFKGKQILFIHTGGVFDLFSGAVGSRLTKKGHKENKVYDWMDLSDKVPDKVSAAS</sequence>
<dbReference type="AlphaFoldDB" id="A0A7M7RF14"/>
<dbReference type="EnsemblMetazoa" id="XM_782441">
    <property type="protein sequence ID" value="XP_787534"/>
    <property type="gene ID" value="LOC582492"/>
</dbReference>
<dbReference type="KEGG" id="spu:582492"/>
<comment type="cofactor">
    <cofactor evidence="1">
        <name>pyridoxal 5'-phosphate</name>
        <dbReference type="ChEBI" id="CHEBI:597326"/>
    </cofactor>
</comment>
<feature type="domain" description="Tryptophan synthase beta chain-like PALP" evidence="6">
    <location>
        <begin position="37"/>
        <end position="342"/>
    </location>
</feature>
<organism evidence="7 8">
    <name type="scientific">Strongylocentrotus purpuratus</name>
    <name type="common">Purple sea urchin</name>
    <dbReference type="NCBI Taxonomy" id="7668"/>
    <lineage>
        <taxon>Eukaryota</taxon>
        <taxon>Metazoa</taxon>
        <taxon>Echinodermata</taxon>
        <taxon>Eleutherozoa</taxon>
        <taxon>Echinozoa</taxon>
        <taxon>Echinoidea</taxon>
        <taxon>Euechinoidea</taxon>
        <taxon>Echinacea</taxon>
        <taxon>Camarodonta</taxon>
        <taxon>Echinidea</taxon>
        <taxon>Strongylocentrotidae</taxon>
        <taxon>Strongylocentrotus</taxon>
    </lineage>
</organism>
<name>A0A7M7RF14_STRPU</name>
<proteinExistence type="inferred from homology"/>
<evidence type="ECO:0000259" key="6">
    <source>
        <dbReference type="Pfam" id="PF00291"/>
    </source>
</evidence>
<dbReference type="EnsemblMetazoa" id="XM_030982326">
    <property type="protein sequence ID" value="XP_030838186"/>
    <property type="gene ID" value="LOC582492"/>
</dbReference>
<dbReference type="OrthoDB" id="10266364at2759"/>
<dbReference type="Gene3D" id="3.40.50.1100">
    <property type="match status" value="2"/>
</dbReference>
<evidence type="ECO:0000256" key="3">
    <source>
        <dbReference type="ARBA" id="ARBA00022898"/>
    </source>
</evidence>
<evidence type="ECO:0000313" key="8">
    <source>
        <dbReference type="Proteomes" id="UP000007110"/>
    </source>
</evidence>
<dbReference type="FunFam" id="3.40.50.1100:FF:000042">
    <property type="entry name" value="Bifunctional D-cysteine desulfhydrase/1-aminocyclopropane-1-carboxylate deaminase mitochondrial"/>
    <property type="match status" value="1"/>
</dbReference>
<protein>
    <recommendedName>
        <fullName evidence="6">Tryptophan synthase beta chain-like PALP domain-containing protein</fullName>
    </recommendedName>
</protein>
<dbReference type="Pfam" id="PF00291">
    <property type="entry name" value="PALP"/>
    <property type="match status" value="1"/>
</dbReference>
<keyword evidence="3 5" id="KW-0663">Pyridoxal phosphate</keyword>
<dbReference type="InParanoid" id="A0A7M7RF14"/>
<evidence type="ECO:0000256" key="4">
    <source>
        <dbReference type="PIRSR" id="PIRSR006278-1"/>
    </source>
</evidence>
<dbReference type="GeneID" id="582492"/>
<dbReference type="InterPro" id="IPR036052">
    <property type="entry name" value="TrpB-like_PALP_sf"/>
</dbReference>
<evidence type="ECO:0000256" key="2">
    <source>
        <dbReference type="ARBA" id="ARBA00008639"/>
    </source>
</evidence>
<dbReference type="InterPro" id="IPR001926">
    <property type="entry name" value="TrpB-like_PALP"/>
</dbReference>
<dbReference type="Proteomes" id="UP000007110">
    <property type="component" value="Unassembled WGS sequence"/>
</dbReference>
<dbReference type="OMA" id="WVNYADA"/>
<evidence type="ECO:0000256" key="5">
    <source>
        <dbReference type="PIRSR" id="PIRSR006278-2"/>
    </source>
</evidence>
<keyword evidence="8" id="KW-1185">Reference proteome</keyword>
<dbReference type="PANTHER" id="PTHR43780:SF2">
    <property type="entry name" value="1-AMINOCYCLOPROPANE-1-CARBOXYLATE DEAMINASE-RELATED"/>
    <property type="match status" value="1"/>
</dbReference>
<dbReference type="GO" id="GO:0019148">
    <property type="term" value="F:D-cysteine desulfhydrase activity"/>
    <property type="evidence" value="ECO:0000318"/>
    <property type="project" value="GO_Central"/>
</dbReference>
<accession>A0A7M7RF14</accession>
<evidence type="ECO:0000256" key="1">
    <source>
        <dbReference type="ARBA" id="ARBA00001933"/>
    </source>
</evidence>
<dbReference type="InterPro" id="IPR027278">
    <property type="entry name" value="ACCD_DCysDesulf"/>
</dbReference>
<comment type="similarity">
    <text evidence="2">Belongs to the ACC deaminase/D-cysteine desulfhydrase family.</text>
</comment>
<dbReference type="RefSeq" id="XP_030838186.1">
    <property type="nucleotide sequence ID" value="XM_030982326.1"/>
</dbReference>
<feature type="active site" description="Nucleophile" evidence="4">
    <location>
        <position position="99"/>
    </location>
</feature>
<feature type="modified residue" description="N6-(pyridoxal phosphate)lysine" evidence="5">
    <location>
        <position position="72"/>
    </location>
</feature>
<reference evidence="7" key="2">
    <citation type="submission" date="2021-01" db="UniProtKB">
        <authorList>
            <consortium name="EnsemblMetazoa"/>
        </authorList>
    </citation>
    <scope>IDENTIFICATION</scope>
</reference>
<dbReference type="PANTHER" id="PTHR43780">
    <property type="entry name" value="1-AMINOCYCLOPROPANE-1-CARBOXYLATE DEAMINASE-RELATED"/>
    <property type="match status" value="1"/>
</dbReference>
<dbReference type="SUPFAM" id="SSF53686">
    <property type="entry name" value="Tryptophan synthase beta subunit-like PLP-dependent enzymes"/>
    <property type="match status" value="1"/>
</dbReference>
<reference evidence="8" key="1">
    <citation type="submission" date="2015-02" db="EMBL/GenBank/DDBJ databases">
        <title>Genome sequencing for Strongylocentrotus purpuratus.</title>
        <authorList>
            <person name="Murali S."/>
            <person name="Liu Y."/>
            <person name="Vee V."/>
            <person name="English A."/>
            <person name="Wang M."/>
            <person name="Skinner E."/>
            <person name="Han Y."/>
            <person name="Muzny D.M."/>
            <person name="Worley K.C."/>
            <person name="Gibbs R.A."/>
        </authorList>
    </citation>
    <scope>NUCLEOTIDE SEQUENCE</scope>
</reference>